<protein>
    <submittedName>
        <fullName evidence="1">Uncharacterized protein</fullName>
    </submittedName>
</protein>
<accession>A0ABS9CP08</accession>
<organism evidence="1 2">
    <name type="scientific">Anaeromassilibacillus senegalensis</name>
    <dbReference type="NCBI Taxonomy" id="1673717"/>
    <lineage>
        <taxon>Bacteria</taxon>
        <taxon>Bacillati</taxon>
        <taxon>Bacillota</taxon>
        <taxon>Clostridia</taxon>
        <taxon>Eubacteriales</taxon>
        <taxon>Acutalibacteraceae</taxon>
        <taxon>Anaeromassilibacillus</taxon>
    </lineage>
</organism>
<sequence>MEINCATIQITIYIDLMGVEEAVYSVADYPETVEEYFEALHESQFRLIDVINASPVKIINFGDNIHSGTLPPHLILGISDGISSTGDIERIRLVGRMVDEYNEKIENAACAQA</sequence>
<evidence type="ECO:0000313" key="1">
    <source>
        <dbReference type="EMBL" id="MCF2652865.1"/>
    </source>
</evidence>
<gene>
    <name evidence="1" type="ORF">JQM67_09650</name>
</gene>
<dbReference type="EMBL" id="JAFBIT010000003">
    <property type="protein sequence ID" value="MCF2652865.1"/>
    <property type="molecule type" value="Genomic_DNA"/>
</dbReference>
<name>A0ABS9CP08_9FIRM</name>
<dbReference type="RefSeq" id="WP_235323909.1">
    <property type="nucleotide sequence ID" value="NZ_JAFBIT010000003.1"/>
</dbReference>
<proteinExistence type="predicted"/>
<comment type="caution">
    <text evidence="1">The sequence shown here is derived from an EMBL/GenBank/DDBJ whole genome shotgun (WGS) entry which is preliminary data.</text>
</comment>
<dbReference type="Proteomes" id="UP001299220">
    <property type="component" value="Unassembled WGS sequence"/>
</dbReference>
<evidence type="ECO:0000313" key="2">
    <source>
        <dbReference type="Proteomes" id="UP001299220"/>
    </source>
</evidence>
<keyword evidence="2" id="KW-1185">Reference proteome</keyword>
<reference evidence="1 2" key="1">
    <citation type="submission" date="2020-12" db="EMBL/GenBank/DDBJ databases">
        <title>Whole genome sequences of gut porcine anaerobes.</title>
        <authorList>
            <person name="Kubasova T."/>
            <person name="Jahodarova E."/>
            <person name="Rychlik I."/>
        </authorList>
    </citation>
    <scope>NUCLEOTIDE SEQUENCE [LARGE SCALE GENOMIC DNA]</scope>
    <source>
        <strain evidence="1 2">An867</strain>
    </source>
</reference>